<gene>
    <name evidence="1" type="ORF">EVAR_27477_1</name>
</gene>
<proteinExistence type="predicted"/>
<dbReference type="OrthoDB" id="429597at2759"/>
<dbReference type="EMBL" id="BGZK01000818">
    <property type="protein sequence ID" value="GBP61590.1"/>
    <property type="molecule type" value="Genomic_DNA"/>
</dbReference>
<dbReference type="Gene3D" id="1.10.10.10">
    <property type="entry name" value="Winged helix-like DNA-binding domain superfamily/Winged helix DNA-binding domain"/>
    <property type="match status" value="1"/>
</dbReference>
<sequence length="145" mass="16441">MTPAPVGKVSSPLSPKYIFRDVRLKELNGKVLTRQTAGRNRVRVNRITTPTLDADARHILHITTVGRRSATTVDYPNDGRMLRSDASPRVARRRQKFILKEVEEDQLISSYDIAEALGIDHKTVLIHLKKLMTFEQVVVVKNGRN</sequence>
<evidence type="ECO:0008006" key="3">
    <source>
        <dbReference type="Google" id="ProtNLM"/>
    </source>
</evidence>
<dbReference type="SUPFAM" id="SSF46785">
    <property type="entry name" value="Winged helix' DNA-binding domain"/>
    <property type="match status" value="1"/>
</dbReference>
<organism evidence="1 2">
    <name type="scientific">Eumeta variegata</name>
    <name type="common">Bagworm moth</name>
    <name type="synonym">Eumeta japonica</name>
    <dbReference type="NCBI Taxonomy" id="151549"/>
    <lineage>
        <taxon>Eukaryota</taxon>
        <taxon>Metazoa</taxon>
        <taxon>Ecdysozoa</taxon>
        <taxon>Arthropoda</taxon>
        <taxon>Hexapoda</taxon>
        <taxon>Insecta</taxon>
        <taxon>Pterygota</taxon>
        <taxon>Neoptera</taxon>
        <taxon>Endopterygota</taxon>
        <taxon>Lepidoptera</taxon>
        <taxon>Glossata</taxon>
        <taxon>Ditrysia</taxon>
        <taxon>Tineoidea</taxon>
        <taxon>Psychidae</taxon>
        <taxon>Oiketicinae</taxon>
        <taxon>Eumeta</taxon>
    </lineage>
</organism>
<keyword evidence="2" id="KW-1185">Reference proteome</keyword>
<dbReference type="InterPro" id="IPR036390">
    <property type="entry name" value="WH_DNA-bd_sf"/>
</dbReference>
<name>A0A4C1XES5_EUMVA</name>
<evidence type="ECO:0000313" key="2">
    <source>
        <dbReference type="Proteomes" id="UP000299102"/>
    </source>
</evidence>
<dbReference type="Proteomes" id="UP000299102">
    <property type="component" value="Unassembled WGS sequence"/>
</dbReference>
<dbReference type="InterPro" id="IPR036388">
    <property type="entry name" value="WH-like_DNA-bd_sf"/>
</dbReference>
<accession>A0A4C1XES5</accession>
<protein>
    <recommendedName>
        <fullName evidence="3">Histone-lysine N-methyltransferase SETMAR</fullName>
    </recommendedName>
</protein>
<dbReference type="AlphaFoldDB" id="A0A4C1XES5"/>
<comment type="caution">
    <text evidence="1">The sequence shown here is derived from an EMBL/GenBank/DDBJ whole genome shotgun (WGS) entry which is preliminary data.</text>
</comment>
<reference evidence="1 2" key="1">
    <citation type="journal article" date="2019" name="Commun. Biol.">
        <title>The bagworm genome reveals a unique fibroin gene that provides high tensile strength.</title>
        <authorList>
            <person name="Kono N."/>
            <person name="Nakamura H."/>
            <person name="Ohtoshi R."/>
            <person name="Tomita M."/>
            <person name="Numata K."/>
            <person name="Arakawa K."/>
        </authorList>
    </citation>
    <scope>NUCLEOTIDE SEQUENCE [LARGE SCALE GENOMIC DNA]</scope>
</reference>
<evidence type="ECO:0000313" key="1">
    <source>
        <dbReference type="EMBL" id="GBP61590.1"/>
    </source>
</evidence>